<evidence type="ECO:0000256" key="1">
    <source>
        <dbReference type="ARBA" id="ARBA00004141"/>
    </source>
</evidence>
<comment type="caution">
    <text evidence="9">The sequence shown here is derived from an EMBL/GenBank/DDBJ whole genome shotgun (WGS) entry which is preliminary data.</text>
</comment>
<gene>
    <name evidence="9" type="ORF">PhCBS80983_g03749</name>
</gene>
<dbReference type="Pfam" id="PF02096">
    <property type="entry name" value="60KD_IMP"/>
    <property type="match status" value="1"/>
</dbReference>
<accession>A0A507E1H2</accession>
<evidence type="ECO:0000259" key="8">
    <source>
        <dbReference type="Pfam" id="PF02096"/>
    </source>
</evidence>
<dbReference type="EMBL" id="QEAQ01000050">
    <property type="protein sequence ID" value="TPX57602.1"/>
    <property type="molecule type" value="Genomic_DNA"/>
</dbReference>
<feature type="domain" description="Membrane insertase YidC/Oxa/ALB C-terminal" evidence="8">
    <location>
        <begin position="78"/>
        <end position="290"/>
    </location>
</feature>
<evidence type="ECO:0000256" key="4">
    <source>
        <dbReference type="ARBA" id="ARBA00022989"/>
    </source>
</evidence>
<name>A0A507E1H2_9FUNG</name>
<evidence type="ECO:0000256" key="2">
    <source>
        <dbReference type="ARBA" id="ARBA00009877"/>
    </source>
</evidence>
<dbReference type="Proteomes" id="UP000318582">
    <property type="component" value="Unassembled WGS sequence"/>
</dbReference>
<evidence type="ECO:0000256" key="3">
    <source>
        <dbReference type="ARBA" id="ARBA00022692"/>
    </source>
</evidence>
<dbReference type="PANTHER" id="PTHR12428">
    <property type="entry name" value="OXA1"/>
    <property type="match status" value="1"/>
</dbReference>
<reference evidence="9 10" key="1">
    <citation type="journal article" date="2019" name="Sci. Rep.">
        <title>Comparative genomics of chytrid fungi reveal insights into the obligate biotrophic and pathogenic lifestyle of Synchytrium endobioticum.</title>
        <authorList>
            <person name="van de Vossenberg B.T.L.H."/>
            <person name="Warris S."/>
            <person name="Nguyen H.D.T."/>
            <person name="van Gent-Pelzer M.P.E."/>
            <person name="Joly D.L."/>
            <person name="van de Geest H.C."/>
            <person name="Bonants P.J.M."/>
            <person name="Smith D.S."/>
            <person name="Levesque C.A."/>
            <person name="van der Lee T.A.J."/>
        </authorList>
    </citation>
    <scope>NUCLEOTIDE SEQUENCE [LARGE SCALE GENOMIC DNA]</scope>
    <source>
        <strain evidence="9 10">CBS 809.83</strain>
    </source>
</reference>
<dbReference type="GO" id="GO:0005743">
    <property type="term" value="C:mitochondrial inner membrane"/>
    <property type="evidence" value="ECO:0007669"/>
    <property type="project" value="TreeGrafter"/>
</dbReference>
<keyword evidence="5 7" id="KW-0472">Membrane</keyword>
<dbReference type="GO" id="GO:0032977">
    <property type="term" value="F:membrane insertase activity"/>
    <property type="evidence" value="ECO:0007669"/>
    <property type="project" value="InterPro"/>
</dbReference>
<feature type="transmembrane region" description="Helical" evidence="7">
    <location>
        <begin position="250"/>
        <end position="270"/>
    </location>
</feature>
<keyword evidence="3 6" id="KW-0812">Transmembrane</keyword>
<comment type="similarity">
    <text evidence="2 6">Belongs to the OXA1/ALB3/YidC family.</text>
</comment>
<dbReference type="InterPro" id="IPR028055">
    <property type="entry name" value="YidC/Oxa/ALB_C"/>
</dbReference>
<dbReference type="PANTHER" id="PTHR12428:SF65">
    <property type="entry name" value="CYTOCHROME C OXIDASE ASSEMBLY PROTEIN COX18, MITOCHONDRIAL"/>
    <property type="match status" value="1"/>
</dbReference>
<proteinExistence type="inferred from homology"/>
<evidence type="ECO:0000256" key="6">
    <source>
        <dbReference type="RuleBase" id="RU003945"/>
    </source>
</evidence>
<dbReference type="InterPro" id="IPR001708">
    <property type="entry name" value="YidC/ALB3/OXA1/COX18"/>
</dbReference>
<dbReference type="AlphaFoldDB" id="A0A507E1H2"/>
<keyword evidence="4 7" id="KW-1133">Transmembrane helix</keyword>
<keyword evidence="10" id="KW-1185">Reference proteome</keyword>
<sequence length="310" mass="35415">MNSWPRAGTNLSRTTLWKRPRTWQREPLRRCYDSSRPVTSTSLPWCWGLAADVSNYAAPTAWIDALMTTTHSATGFPWWLTIITCTVAMRAACTFPLAIQQRKRMERLASLTPLLRAWEQTYRQQLMRNRREMSPVAMKNLQYMYKEKASELYKVYNCHPLKTLLLPWVQIPLWVTVSLALRNMAAFPAPFLSTPDSPVEGFTTGGTSWFVDLATQDPTLLFPLSIGFLHLINIELNRSMMRRAGRKDNLMLTSFFRSLGILIIPVATQVPMALNLYWATSAAFSVCQNIGFWIKDRNKHTPVAPPEASP</sequence>
<dbReference type="GO" id="GO:0032979">
    <property type="term" value="P:protein insertion into mitochondrial inner membrane from matrix"/>
    <property type="evidence" value="ECO:0007669"/>
    <property type="project" value="TreeGrafter"/>
</dbReference>
<feature type="transmembrane region" description="Helical" evidence="7">
    <location>
        <begin position="76"/>
        <end position="99"/>
    </location>
</feature>
<evidence type="ECO:0000256" key="7">
    <source>
        <dbReference type="SAM" id="Phobius"/>
    </source>
</evidence>
<evidence type="ECO:0000256" key="5">
    <source>
        <dbReference type="ARBA" id="ARBA00023136"/>
    </source>
</evidence>
<protein>
    <recommendedName>
        <fullName evidence="8">Membrane insertase YidC/Oxa/ALB C-terminal domain-containing protein</fullName>
    </recommendedName>
</protein>
<evidence type="ECO:0000313" key="10">
    <source>
        <dbReference type="Proteomes" id="UP000318582"/>
    </source>
</evidence>
<organism evidence="9 10">
    <name type="scientific">Powellomyces hirtus</name>
    <dbReference type="NCBI Taxonomy" id="109895"/>
    <lineage>
        <taxon>Eukaryota</taxon>
        <taxon>Fungi</taxon>
        <taxon>Fungi incertae sedis</taxon>
        <taxon>Chytridiomycota</taxon>
        <taxon>Chytridiomycota incertae sedis</taxon>
        <taxon>Chytridiomycetes</taxon>
        <taxon>Spizellomycetales</taxon>
        <taxon>Powellomycetaceae</taxon>
        <taxon>Powellomyces</taxon>
    </lineage>
</organism>
<comment type="subcellular location">
    <subcellularLocation>
        <location evidence="1 6">Membrane</location>
        <topology evidence="1 6">Multi-pass membrane protein</topology>
    </subcellularLocation>
</comment>
<dbReference type="GO" id="GO:0033617">
    <property type="term" value="P:mitochondrial respiratory chain complex IV assembly"/>
    <property type="evidence" value="ECO:0007669"/>
    <property type="project" value="TreeGrafter"/>
</dbReference>
<dbReference type="CDD" id="cd20069">
    <property type="entry name" value="5TM_Oxa1-like"/>
    <property type="match status" value="1"/>
</dbReference>
<dbReference type="STRING" id="109895.A0A507E1H2"/>
<evidence type="ECO:0000313" key="9">
    <source>
        <dbReference type="EMBL" id="TPX57602.1"/>
    </source>
</evidence>